<keyword evidence="2" id="KW-1185">Reference proteome</keyword>
<evidence type="ECO:0000313" key="1">
    <source>
        <dbReference type="EMBL" id="KAJ2972236.1"/>
    </source>
</evidence>
<proteinExistence type="predicted"/>
<sequence length="2557" mass="276937">MAEPIAIIGSGCRLPGGADTPSKLWSLLENPRDLRSKPPSSRFNIDPFYHPVGTHPGTTNTTTSYFLEESDRVNVAEFDAGFFNIQATEAEAMDPQQRVLLEVVYDCLTEAGLPMESLRGSNTAMFAGMMCDDYNTMLTRDWEGLPRYAATGLERAIVANRVSYFFDWRGPSMTIDTACSSSLVALDQAVQTLRSGKSNIAVAAGTSLILSPDGYARGEGVAAVVMKTLSQALADNDPIICVIRETAVNQDGRTAGLTMPSGAAQAALIKQCYAGAGLDPVNKPQDRPQFFQAHGTGTQAGDPQEAEAISASLFPGNEGNAGKLLVGSIKTVIGHTEGTAGLASLIATAMALKHATIPPNLHFQTLNPKLVPFTKNLQIPLVPMKWPTGTSDVRRASVNSFGFGGTNSHCILESFERGAESQTASADKLFMPLVFSAASASALRSVLSQQLEYLQNNPHANLSDVAYTLEKRRSTLSYRRTIAAVNTAEAIAALKAIVEESDDGNNAENSVTPFRAKSSKPSILGIFTGQGAQWARMGAELIETSSFAARRIDELNGYLHSLPLAEFRPTWTLKDQLLACKETSRVKEAALSQPLCTAVQVILVDVLRAAGVSFSAVVGHSSGEISAAYAAGLVSAKDAIRIAYFRGVHAKLAASPNPNVAKGAMIAVGSSPEDAEKLCREQFSGRLQVAAVNSSSSVTLSGDENAVDEAEASLKAQGVFARKLVVDTAYHSLHMNACTEAYLASLESCNITVMEPSAESATWFSSVYEGQPMTPLKLNNKYWADNMCNTVLFSGALKAAVEASAEFDIAVELGPHPALKGPAMATLGTLPYTGLLSRGKGDVEHLSLGLGYIWENVTAGVTQLTAVQSLLSGTQRSAQVLSDLPLYPFEHNRTYWAGSRFANHFKHRKTIHSPNVLLGMPCTEATTPGEFQWRNILSPKDLPWLNGHQLQGQTVFAATGYLAMAIEAIKMVALDLNANAQLGLIQLADINISKAIAFQDDTDRVETIFSISSITPSQTNIQAKWAAYSIPSGSPTPVLNCRGQITVDLHAAEPESLPIVDVDNFDCVSVDEEEFYRSLSRVGHGYAPPFRGVSAIQRNSGFSTGRLTDQSGSSWNDQLVLHPGVCDSALQTVFAAWSYPGDTHLWSMHIPVAISKVVLNPYFTTIGLGEKQTSMRFQSLLRSNEPSKVVGDIYVRTEDSSHGILHIEGATLVPFSRASPRDDIPMFSALHYKVSSPDGPLAAAGETASEYDVQLYKDIDRVAYWFLREAAGAIPPDSRTELLSHFQKYLTWCDRMVDMVSRNAHLKVPAACNADTRQDISRILEKYKGRKDVQFVEVVGDNLVSVIRAGTSMLEHMNKDGLLRAFYEENAICAGLTGRWLSRILAQISYRYPNINILEVGAGTGATTSAVFKAIGNSYASYTFTDISAGFFPAAEDRFLEHSRKMDFKTFNMEKSPTEQGFEEGAYDVIIAVNVLHVSVDIKVTLSNIRRLLKPGGFLVVGELTSTDLLFSGMTVGTLPGWWIGADTGRPWGPLFTLGQWDASLRESGFAGIDTVTPDTSATLPMSVFVAQATDNEIAILRNPIGVKNESRRVGGDSLAIIGGATFPTYKLSQDVTYILQQNYKAVQIFEGIESFAAAHDETPTTVLCLTDLDSPYLQNMNVAKFNALKVLLGAASTLIWVTRGSRDSSPYSYMVIGLTNTIKTENPELNVQIFDLDADSQQYSSIPANAAADLSRALLRHEFLSSLQTDTSKLLWTLEPQVFMSKGKALITRLLPDTEKNERYNALRRDIYTTGGAKEDRLQLVGIRSGAGMKLELQKLSPLQLERSVQGASRRIRVLYSVLQSISVQSSGFLRLCIGVDVRTGENLLALSGSNELQGDIPSDWCIPLREELSPTELLSIAAGLVARYILSLVPPAGNLLAIDADPILQLMLVKQAKVKNVKCFLITSTAGEKSIAKFTHHNTPLLNSGLETSSTASVLIHFSRGPKSDAVRELLEARLPRSCLRLTEGNVVGYSASAVYNSQHAAGVNAVLQQAYEERSSPQGVTPVSLKEATTQQYTGEPLRVVDWTDCSDLELKVQPIDSGLLFRADATYLFVGMAGELGQSLAAWMISKGARHIVLTSRTPKVQPLFIEKMSVRHGASVQAMSLDITSRESLHSVYARMSVTMPPIAGVVNGAMILDDDLFSNMTYEQYARVTKPKVLGTELLDELFYDVPLDFFIVASSISSIIGWSGQSNYSASNECITSIVHQRRKRGLHGSAMNIPAVLGIGYAAHSSTFDFDYFQSLGYINISEHDLHVLFAETVLAGQRTRTDGALAQVAMGVNYIPVDLVTKAAHRRDIKFAHFTMNKTNDSTVQASSASIGVSVQLQMATTDDERYAVVRDAFIAHLRRMLRISEDKPLQELVTLAELGLDSLVAVDVRAWFLKELQVDIPTLKILGGGTVADMVNLAFDKISVQEIETEAKSSSPPFATPSSGTATSSASPKLPSSIADGRMTNDASETGSSSSYTEPSSRDPLEKDFTNISVDQVFTIDKKESVLSYVDEISLVGKDVYGV</sequence>
<organism evidence="1 2">
    <name type="scientific">Zarea fungicola</name>
    <dbReference type="NCBI Taxonomy" id="93591"/>
    <lineage>
        <taxon>Eukaryota</taxon>
        <taxon>Fungi</taxon>
        <taxon>Dikarya</taxon>
        <taxon>Ascomycota</taxon>
        <taxon>Pezizomycotina</taxon>
        <taxon>Sordariomycetes</taxon>
        <taxon>Hypocreomycetidae</taxon>
        <taxon>Hypocreales</taxon>
        <taxon>Cordycipitaceae</taxon>
        <taxon>Zarea</taxon>
    </lineage>
</organism>
<dbReference type="EMBL" id="JANJQO010001189">
    <property type="protein sequence ID" value="KAJ2972236.1"/>
    <property type="molecule type" value="Genomic_DNA"/>
</dbReference>
<comment type="caution">
    <text evidence="1">The sequence shown here is derived from an EMBL/GenBank/DDBJ whole genome shotgun (WGS) entry which is preliminary data.</text>
</comment>
<reference evidence="1" key="1">
    <citation type="submission" date="2022-08" db="EMBL/GenBank/DDBJ databases">
        <title>Genome Sequence of Lecanicillium fungicola.</title>
        <authorList>
            <person name="Buettner E."/>
        </authorList>
    </citation>
    <scope>NUCLEOTIDE SEQUENCE</scope>
    <source>
        <strain evidence="1">Babe33</strain>
    </source>
</reference>
<evidence type="ECO:0000313" key="2">
    <source>
        <dbReference type="Proteomes" id="UP001143910"/>
    </source>
</evidence>
<gene>
    <name evidence="1" type="ORF">NQ176_g7270</name>
</gene>
<protein>
    <submittedName>
        <fullName evidence="1">Uncharacterized protein</fullName>
    </submittedName>
</protein>
<dbReference type="Proteomes" id="UP001143910">
    <property type="component" value="Unassembled WGS sequence"/>
</dbReference>
<accession>A0ACC1N166</accession>
<name>A0ACC1N166_9HYPO</name>